<reference evidence="1 2" key="1">
    <citation type="submission" date="2017-12" db="EMBL/GenBank/DDBJ databases">
        <title>High-resolution comparative analysis of great ape genomes.</title>
        <authorList>
            <person name="Pollen A."/>
            <person name="Hastie A."/>
            <person name="Hormozdiari F."/>
            <person name="Dougherty M."/>
            <person name="Liu R."/>
            <person name="Chaisson M."/>
            <person name="Hoppe E."/>
            <person name="Hill C."/>
            <person name="Pang A."/>
            <person name="Hillier L."/>
            <person name="Baker C."/>
            <person name="Armstrong J."/>
            <person name="Shendure J."/>
            <person name="Paten B."/>
            <person name="Wilson R."/>
            <person name="Chao H."/>
            <person name="Schneider V."/>
            <person name="Ventura M."/>
            <person name="Kronenberg Z."/>
            <person name="Murali S."/>
            <person name="Gordon D."/>
            <person name="Cantsilieris S."/>
            <person name="Munson K."/>
            <person name="Nelson B."/>
            <person name="Raja A."/>
            <person name="Underwood J."/>
            <person name="Diekhans M."/>
            <person name="Fiddes I."/>
            <person name="Haussler D."/>
            <person name="Eichler E."/>
        </authorList>
    </citation>
    <scope>NUCLEOTIDE SEQUENCE [LARGE SCALE GENOMIC DNA]</scope>
    <source>
        <strain evidence="1">Yerkes chimp pedigree #C0471</strain>
    </source>
</reference>
<comment type="caution">
    <text evidence="1">The sequence shown here is derived from an EMBL/GenBank/DDBJ whole genome shotgun (WGS) entry which is preliminary data.</text>
</comment>
<dbReference type="PANTHER" id="PTHR32215:SF0">
    <property type="entry name" value="CILIA- AND FLAGELLA-ASSOCIATED PROTEIN 57"/>
    <property type="match status" value="1"/>
</dbReference>
<dbReference type="InterPro" id="IPR052993">
    <property type="entry name" value="CFA-57"/>
</dbReference>
<dbReference type="EMBL" id="NBAG03000275">
    <property type="protein sequence ID" value="PNI52636.1"/>
    <property type="molecule type" value="Genomic_DNA"/>
</dbReference>
<evidence type="ECO:0000313" key="2">
    <source>
        <dbReference type="Proteomes" id="UP000236370"/>
    </source>
</evidence>
<proteinExistence type="predicted"/>
<protein>
    <submittedName>
        <fullName evidence="1">CFAP57 isoform 8</fullName>
    </submittedName>
</protein>
<name>A0A2J8LZB9_PANTR</name>
<dbReference type="Proteomes" id="UP000236370">
    <property type="component" value="Unassembled WGS sequence"/>
</dbReference>
<organism evidence="1 2">
    <name type="scientific">Pan troglodytes</name>
    <name type="common">Chimpanzee</name>
    <dbReference type="NCBI Taxonomy" id="9598"/>
    <lineage>
        <taxon>Eukaryota</taxon>
        <taxon>Metazoa</taxon>
        <taxon>Chordata</taxon>
        <taxon>Craniata</taxon>
        <taxon>Vertebrata</taxon>
        <taxon>Euteleostomi</taxon>
        <taxon>Mammalia</taxon>
        <taxon>Eutheria</taxon>
        <taxon>Euarchontoglires</taxon>
        <taxon>Primates</taxon>
        <taxon>Haplorrhini</taxon>
        <taxon>Catarrhini</taxon>
        <taxon>Hominidae</taxon>
        <taxon>Pan</taxon>
    </lineage>
</organism>
<dbReference type="PANTHER" id="PTHR32215">
    <property type="entry name" value="CILIA- AND FLAGELLA-ASSOCIATED PROTEIN 57"/>
    <property type="match status" value="1"/>
</dbReference>
<sequence>EREVGFAEEVLVTKTDMEEKAQVMLELKTRVEELKMENEYQLRLKDMNYSEKIKELTDKFIQEMESLKTKNQVCLRD</sequence>
<feature type="non-terminal residue" evidence="1">
    <location>
        <position position="1"/>
    </location>
</feature>
<evidence type="ECO:0000313" key="1">
    <source>
        <dbReference type="EMBL" id="PNI52636.1"/>
    </source>
</evidence>
<dbReference type="AlphaFoldDB" id="A0A2J8LZB9"/>
<gene>
    <name evidence="1" type="ORF">CK820_G0025540</name>
</gene>
<accession>A0A2J8LZB9</accession>